<dbReference type="AlphaFoldDB" id="A0A0L7KKH1"/>
<accession>A0A0L7KKH1</accession>
<name>A0A0L7KKH1_OPEBR</name>
<reference evidence="1 2" key="1">
    <citation type="journal article" date="2015" name="Genome Biol. Evol.">
        <title>The genome of winter moth (Operophtera brumata) provides a genomic perspective on sexual dimorphism and phenology.</title>
        <authorList>
            <person name="Derks M.F."/>
            <person name="Smit S."/>
            <person name="Salis L."/>
            <person name="Schijlen E."/>
            <person name="Bossers A."/>
            <person name="Mateman C."/>
            <person name="Pijl A.S."/>
            <person name="de Ridder D."/>
            <person name="Groenen M.A."/>
            <person name="Visser M.E."/>
            <person name="Megens H.J."/>
        </authorList>
    </citation>
    <scope>NUCLEOTIDE SEQUENCE [LARGE SCALE GENOMIC DNA]</scope>
    <source>
        <strain evidence="1">WM2013NL</strain>
        <tissue evidence="1">Head and thorax</tissue>
    </source>
</reference>
<dbReference type="EMBL" id="JTDY01009353">
    <property type="protein sequence ID" value="KOB63615.1"/>
    <property type="molecule type" value="Genomic_DNA"/>
</dbReference>
<comment type="caution">
    <text evidence="1">The sequence shown here is derived from an EMBL/GenBank/DDBJ whole genome shotgun (WGS) entry which is preliminary data.</text>
</comment>
<sequence length="62" mass="6946">MSDGYKPKKSKVFSVKNVETFLNEAPDKVFLAVKVRDDDIEVNLSDYGDDPADLQLLQDVGK</sequence>
<proteinExistence type="predicted"/>
<gene>
    <name evidence="1" type="ORF">OBRU01_24714</name>
</gene>
<organism evidence="1 2">
    <name type="scientific">Operophtera brumata</name>
    <name type="common">Winter moth</name>
    <name type="synonym">Phalaena brumata</name>
    <dbReference type="NCBI Taxonomy" id="104452"/>
    <lineage>
        <taxon>Eukaryota</taxon>
        <taxon>Metazoa</taxon>
        <taxon>Ecdysozoa</taxon>
        <taxon>Arthropoda</taxon>
        <taxon>Hexapoda</taxon>
        <taxon>Insecta</taxon>
        <taxon>Pterygota</taxon>
        <taxon>Neoptera</taxon>
        <taxon>Endopterygota</taxon>
        <taxon>Lepidoptera</taxon>
        <taxon>Glossata</taxon>
        <taxon>Ditrysia</taxon>
        <taxon>Geometroidea</taxon>
        <taxon>Geometridae</taxon>
        <taxon>Larentiinae</taxon>
        <taxon>Operophtera</taxon>
    </lineage>
</organism>
<evidence type="ECO:0000313" key="2">
    <source>
        <dbReference type="Proteomes" id="UP000037510"/>
    </source>
</evidence>
<protein>
    <submittedName>
        <fullName evidence="1">Uncharacterized protein</fullName>
    </submittedName>
</protein>
<keyword evidence="2" id="KW-1185">Reference proteome</keyword>
<evidence type="ECO:0000313" key="1">
    <source>
        <dbReference type="EMBL" id="KOB63615.1"/>
    </source>
</evidence>
<dbReference type="Proteomes" id="UP000037510">
    <property type="component" value="Unassembled WGS sequence"/>
</dbReference>